<gene>
    <name evidence="2" type="ORF">METZ01_LOCUS53561</name>
</gene>
<accession>A0A381SEH2</accession>
<name>A0A381SEH2_9ZZZZ</name>
<evidence type="ECO:0000313" key="2">
    <source>
        <dbReference type="EMBL" id="SVA00707.1"/>
    </source>
</evidence>
<dbReference type="EMBL" id="UINC01002828">
    <property type="protein sequence ID" value="SVA00707.1"/>
    <property type="molecule type" value="Genomic_DNA"/>
</dbReference>
<reference evidence="2" key="1">
    <citation type="submission" date="2018-05" db="EMBL/GenBank/DDBJ databases">
        <authorList>
            <person name="Lanie J.A."/>
            <person name="Ng W.-L."/>
            <person name="Kazmierczak K.M."/>
            <person name="Andrzejewski T.M."/>
            <person name="Davidsen T.M."/>
            <person name="Wayne K.J."/>
            <person name="Tettelin H."/>
            <person name="Glass J.I."/>
            <person name="Rusch D."/>
            <person name="Podicherti R."/>
            <person name="Tsui H.-C.T."/>
            <person name="Winkler M.E."/>
        </authorList>
    </citation>
    <scope>NUCLEOTIDE SEQUENCE</scope>
</reference>
<proteinExistence type="predicted"/>
<organism evidence="2">
    <name type="scientific">marine metagenome</name>
    <dbReference type="NCBI Taxonomy" id="408172"/>
    <lineage>
        <taxon>unclassified sequences</taxon>
        <taxon>metagenomes</taxon>
        <taxon>ecological metagenomes</taxon>
    </lineage>
</organism>
<sequence>MTESGNRTEAGQPVTGMVEALDLAP</sequence>
<dbReference type="AlphaFoldDB" id="A0A381SEH2"/>
<protein>
    <submittedName>
        <fullName evidence="2">Uncharacterized protein</fullName>
    </submittedName>
</protein>
<evidence type="ECO:0000256" key="1">
    <source>
        <dbReference type="SAM" id="MobiDB-lite"/>
    </source>
</evidence>
<feature type="region of interest" description="Disordered" evidence="1">
    <location>
        <begin position="1"/>
        <end position="25"/>
    </location>
</feature>